<dbReference type="EC" id="3.5.1.28" evidence="7"/>
<proteinExistence type="predicted"/>
<dbReference type="Pfam" id="PF01520">
    <property type="entry name" value="Amidase_3"/>
    <property type="match status" value="1"/>
</dbReference>
<evidence type="ECO:0000256" key="3">
    <source>
        <dbReference type="ARBA" id="ARBA00023316"/>
    </source>
</evidence>
<dbReference type="CDD" id="cd02696">
    <property type="entry name" value="MurNAc-LAA"/>
    <property type="match status" value="1"/>
</dbReference>
<keyword evidence="8" id="KW-1185">Reference proteome</keyword>
<name>A0ABY8UY01_9BACI</name>
<dbReference type="EMBL" id="CP126446">
    <property type="protein sequence ID" value="WIF97636.1"/>
    <property type="molecule type" value="Genomic_DNA"/>
</dbReference>
<evidence type="ECO:0000256" key="4">
    <source>
        <dbReference type="SAM" id="MobiDB-lite"/>
    </source>
</evidence>
<dbReference type="InterPro" id="IPR014755">
    <property type="entry name" value="Cu-Rt/internalin_Ig-like"/>
</dbReference>
<feature type="chain" id="PRO_5046016139" evidence="5">
    <location>
        <begin position="26"/>
        <end position="407"/>
    </location>
</feature>
<evidence type="ECO:0000259" key="6">
    <source>
        <dbReference type="PROSITE" id="PS51781"/>
    </source>
</evidence>
<dbReference type="SMART" id="SM00646">
    <property type="entry name" value="Ami_3"/>
    <property type="match status" value="1"/>
</dbReference>
<feature type="compositionally biased region" description="Basic and acidic residues" evidence="4">
    <location>
        <begin position="126"/>
        <end position="138"/>
    </location>
</feature>
<keyword evidence="2 7" id="KW-0378">Hydrolase</keyword>
<dbReference type="Gene3D" id="3.40.630.40">
    <property type="entry name" value="Zn-dependent exopeptidases"/>
    <property type="match status" value="1"/>
</dbReference>
<keyword evidence="1 5" id="KW-0732">Signal</keyword>
<dbReference type="Gene3D" id="2.60.40.1220">
    <property type="match status" value="1"/>
</dbReference>
<reference evidence="7 8" key="1">
    <citation type="submission" date="2023-05" db="EMBL/GenBank/DDBJ databases">
        <title>Comparative genomics reveals the evidence of polycyclic aromatic hydrocarbons degradation in moderately halophilic genus Pontibacillus.</title>
        <authorList>
            <person name="Yang H."/>
            <person name="Qian Z."/>
        </authorList>
    </citation>
    <scope>NUCLEOTIDE SEQUENCE [LARGE SCALE GENOMIC DNA]</scope>
    <source>
        <strain evidence="8">HN14</strain>
    </source>
</reference>
<feature type="region of interest" description="Disordered" evidence="4">
    <location>
        <begin position="123"/>
        <end position="153"/>
    </location>
</feature>
<dbReference type="SMART" id="SM00287">
    <property type="entry name" value="SH3b"/>
    <property type="match status" value="1"/>
</dbReference>
<dbReference type="RefSeq" id="WP_231419721.1">
    <property type="nucleotide sequence ID" value="NZ_CP126446.1"/>
</dbReference>
<feature type="signal peptide" evidence="5">
    <location>
        <begin position="1"/>
        <end position="25"/>
    </location>
</feature>
<evidence type="ECO:0000313" key="7">
    <source>
        <dbReference type="EMBL" id="WIF97636.1"/>
    </source>
</evidence>
<dbReference type="InterPro" id="IPR032812">
    <property type="entry name" value="SbsA_Ig"/>
</dbReference>
<accession>A0ABY8UY01</accession>
<protein>
    <submittedName>
        <fullName evidence="7">N-acetylmuramoyl-L-alanine amidase</fullName>
        <ecNumber evidence="7">3.5.1.28</ecNumber>
    </submittedName>
</protein>
<dbReference type="Pfam" id="PF08239">
    <property type="entry name" value="SH3_3"/>
    <property type="match status" value="1"/>
</dbReference>
<dbReference type="Pfam" id="PF13205">
    <property type="entry name" value="Big_5"/>
    <property type="match status" value="1"/>
</dbReference>
<evidence type="ECO:0000256" key="2">
    <source>
        <dbReference type="ARBA" id="ARBA00022801"/>
    </source>
</evidence>
<dbReference type="SUPFAM" id="SSF53187">
    <property type="entry name" value="Zn-dependent exopeptidases"/>
    <property type="match status" value="1"/>
</dbReference>
<dbReference type="PROSITE" id="PS51781">
    <property type="entry name" value="SH3B"/>
    <property type="match status" value="1"/>
</dbReference>
<dbReference type="InterPro" id="IPR050695">
    <property type="entry name" value="N-acetylmuramoyl_amidase_3"/>
</dbReference>
<evidence type="ECO:0000313" key="8">
    <source>
        <dbReference type="Proteomes" id="UP001236652"/>
    </source>
</evidence>
<dbReference type="Gene3D" id="2.30.30.40">
    <property type="entry name" value="SH3 Domains"/>
    <property type="match status" value="1"/>
</dbReference>
<dbReference type="PANTHER" id="PTHR30404">
    <property type="entry name" value="N-ACETYLMURAMOYL-L-ALANINE AMIDASE"/>
    <property type="match status" value="1"/>
</dbReference>
<dbReference type="InterPro" id="IPR002508">
    <property type="entry name" value="MurNAc-LAA_cat"/>
</dbReference>
<evidence type="ECO:0000256" key="1">
    <source>
        <dbReference type="ARBA" id="ARBA00022729"/>
    </source>
</evidence>
<keyword evidence="3" id="KW-0961">Cell wall biogenesis/degradation</keyword>
<dbReference type="InterPro" id="IPR003646">
    <property type="entry name" value="SH3-like_bac-type"/>
</dbReference>
<dbReference type="PANTHER" id="PTHR30404:SF0">
    <property type="entry name" value="N-ACETYLMURAMOYL-L-ALANINE AMIDASE AMIC"/>
    <property type="match status" value="1"/>
</dbReference>
<feature type="domain" description="SH3b" evidence="6">
    <location>
        <begin position="155"/>
        <end position="217"/>
    </location>
</feature>
<gene>
    <name evidence="7" type="ORF">QNI29_18200</name>
</gene>
<sequence length="407" mass="46134">MTARHFVGTLLSLFVLFLAPVIAQAETEWVELPDASDVEPDKTWTIEFNTSINEATVKDNISVRTLNNGQYTPSFDVSADGKKITIHPPKDGYNSEEYYQLSVKKEISSAQGKEMEKGYKKKFRIKQYEEKPQTKPDPEQPEEPEEKPIEEKEILSTGTVTADILNVRSGPSANYERMGSISRGEKVKVYDFDGFWAEIEYGGKTGYVHKTYMKLRKEGGTAIEGQRVVIDAGHGDHDPGAQDRGTQEKEINLDVSQRVAERLKELGATPIMTRDSDKFVTLQGRVDYAQEVNGDLFVSIHTNAAYRSAKGSEVFYDTRKLSNVEEGRILADKIQRQLVDVVDMYDRGVKDNNWHVIHYNTLPSVLVELGFVTNSEDYEKLTSDHYRDLYAQAITQGIVDYYEEEVN</sequence>
<organism evidence="7 8">
    <name type="scientific">Pontibacillus chungwhensis</name>
    <dbReference type="NCBI Taxonomy" id="265426"/>
    <lineage>
        <taxon>Bacteria</taxon>
        <taxon>Bacillati</taxon>
        <taxon>Bacillota</taxon>
        <taxon>Bacilli</taxon>
        <taxon>Bacillales</taxon>
        <taxon>Bacillaceae</taxon>
        <taxon>Pontibacillus</taxon>
    </lineage>
</organism>
<evidence type="ECO:0000256" key="5">
    <source>
        <dbReference type="SAM" id="SignalP"/>
    </source>
</evidence>
<dbReference type="GO" id="GO:0008745">
    <property type="term" value="F:N-acetylmuramoyl-L-alanine amidase activity"/>
    <property type="evidence" value="ECO:0007669"/>
    <property type="project" value="UniProtKB-EC"/>
</dbReference>
<dbReference type="Proteomes" id="UP001236652">
    <property type="component" value="Chromosome"/>
</dbReference>